<reference evidence="2 3" key="1">
    <citation type="submission" date="2013-08" db="EMBL/GenBank/DDBJ databases">
        <authorList>
            <person name="Huang J."/>
            <person name="Wang G."/>
        </authorList>
    </citation>
    <scope>NUCLEOTIDE SEQUENCE [LARGE SCALE GENOMIC DNA]</scope>
    <source>
        <strain evidence="2 3">JSM 076056</strain>
    </source>
</reference>
<dbReference type="RefSeq" id="WP_026799550.1">
    <property type="nucleotide sequence ID" value="NZ_AULI01000002.1"/>
</dbReference>
<proteinExistence type="predicted"/>
<gene>
    <name evidence="2" type="ORF">N781_18025</name>
</gene>
<dbReference type="Gene3D" id="1.10.10.1390">
    <property type="entry name" value="ATP-dependent DNA helicase RecQ"/>
    <property type="match status" value="1"/>
</dbReference>
<protein>
    <recommendedName>
        <fullName evidence="1">Helicase Helix-turn-helix domain-containing protein</fullName>
    </recommendedName>
</protein>
<evidence type="ECO:0000313" key="3">
    <source>
        <dbReference type="Proteomes" id="UP000030528"/>
    </source>
</evidence>
<sequence length="348" mass="40050">MFQFLLLHCITLLKGERTYSAIHHALIGKKSSQTFQDIHAYGLTPYYGVYKSLKRTQLEETLRAMQQDGTIAINEGVPVLAAKGRACYKEGLESYAHELTWFNGLSLQHMSEPVWSRLLLFVQTAANIVKGQHQFIPITDKPEYVSFVRKMYHEQKTQLSQSLTSLYNELYPLLKDMPSEFAELITYRFTSANIYGMSKSQLAQHTHETVHDVEVKFSCSVHYILERAMADSTNFPWLYTFIADQIQEIPITESAKKTLDYINQGYSLQQLTRIRRLKLSTIQDHIVEIALVHPSFSIEPFISSKAAQDISHQVKQLNTNRLKVIRESLGEQYSYFEIRLVLASLDAQ</sequence>
<evidence type="ECO:0000259" key="1">
    <source>
        <dbReference type="Pfam" id="PF14493"/>
    </source>
</evidence>
<dbReference type="Pfam" id="PF14493">
    <property type="entry name" value="HTH_40"/>
    <property type="match status" value="1"/>
</dbReference>
<dbReference type="AlphaFoldDB" id="A0A0A5GM95"/>
<accession>A0A0A5GM95</accession>
<organism evidence="2 3">
    <name type="scientific">Pontibacillus halophilus JSM 076056 = DSM 19796</name>
    <dbReference type="NCBI Taxonomy" id="1385510"/>
    <lineage>
        <taxon>Bacteria</taxon>
        <taxon>Bacillati</taxon>
        <taxon>Bacillota</taxon>
        <taxon>Bacilli</taxon>
        <taxon>Bacillales</taxon>
        <taxon>Bacillaceae</taxon>
        <taxon>Pontibacillus</taxon>
    </lineage>
</organism>
<evidence type="ECO:0000313" key="2">
    <source>
        <dbReference type="EMBL" id="KGX92290.1"/>
    </source>
</evidence>
<keyword evidence="3" id="KW-1185">Reference proteome</keyword>
<dbReference type="PIRSF" id="PIRSF021350">
    <property type="entry name" value="UCP021350"/>
    <property type="match status" value="1"/>
</dbReference>
<feature type="domain" description="Helicase Helix-turn-helix" evidence="1">
    <location>
        <begin position="254"/>
        <end position="342"/>
    </location>
</feature>
<comment type="caution">
    <text evidence="2">The sequence shown here is derived from an EMBL/GenBank/DDBJ whole genome shotgun (WGS) entry which is preliminary data.</text>
</comment>
<dbReference type="InterPro" id="IPR008308">
    <property type="entry name" value="YpbB-like"/>
</dbReference>
<dbReference type="STRING" id="1385510.GCA_000425205_00782"/>
<dbReference type="EMBL" id="AVPE01000007">
    <property type="protein sequence ID" value="KGX92290.1"/>
    <property type="molecule type" value="Genomic_DNA"/>
</dbReference>
<dbReference type="Proteomes" id="UP000030528">
    <property type="component" value="Unassembled WGS sequence"/>
</dbReference>
<name>A0A0A5GM95_9BACI</name>
<dbReference type="eggNOG" id="COG4955">
    <property type="taxonomic scope" value="Bacteria"/>
</dbReference>
<dbReference type="InterPro" id="IPR029491">
    <property type="entry name" value="Helicase_HTH"/>
</dbReference>